<dbReference type="Proteomes" id="UP000249363">
    <property type="component" value="Unassembled WGS sequence"/>
</dbReference>
<reference evidence="3 4" key="1">
    <citation type="journal article" date="2017" name="Biotechnol. Biofuels">
        <title>Differential beta-glucosidase expression as a function of carbon source availability in Talaromyces amestolkiae: a genomic and proteomic approach.</title>
        <authorList>
            <person name="de Eugenio L.I."/>
            <person name="Mendez-Liter J.A."/>
            <person name="Nieto-Dominguez M."/>
            <person name="Alonso L."/>
            <person name="Gil-Munoz J."/>
            <person name="Barriuso J."/>
            <person name="Prieto A."/>
            <person name="Martinez M.J."/>
        </authorList>
    </citation>
    <scope>NUCLEOTIDE SEQUENCE [LARGE SCALE GENOMIC DNA]</scope>
    <source>
        <strain evidence="3 4">CIB</strain>
    </source>
</reference>
<dbReference type="EMBL" id="MIKG01000003">
    <property type="protein sequence ID" value="RAO66515.1"/>
    <property type="molecule type" value="Genomic_DNA"/>
</dbReference>
<evidence type="ECO:0000313" key="3">
    <source>
        <dbReference type="EMBL" id="RAO66515.1"/>
    </source>
</evidence>
<dbReference type="InterPro" id="IPR036291">
    <property type="entry name" value="NAD(P)-bd_dom_sf"/>
</dbReference>
<dbReference type="GeneID" id="63791744"/>
<proteinExistence type="inferred from homology"/>
<evidence type="ECO:0000256" key="1">
    <source>
        <dbReference type="ARBA" id="ARBA00006484"/>
    </source>
</evidence>
<dbReference type="PRINTS" id="PR00081">
    <property type="entry name" value="GDHRDH"/>
</dbReference>
<dbReference type="AlphaFoldDB" id="A0A364KSJ3"/>
<evidence type="ECO:0000313" key="4">
    <source>
        <dbReference type="Proteomes" id="UP000249363"/>
    </source>
</evidence>
<accession>A0A364KSJ3</accession>
<comment type="similarity">
    <text evidence="1">Belongs to the short-chain dehydrogenases/reductases (SDR) family.</text>
</comment>
<dbReference type="OrthoDB" id="542013at2759"/>
<dbReference type="STRING" id="1196081.A0A364KSJ3"/>
<organism evidence="3 4">
    <name type="scientific">Talaromyces amestolkiae</name>
    <dbReference type="NCBI Taxonomy" id="1196081"/>
    <lineage>
        <taxon>Eukaryota</taxon>
        <taxon>Fungi</taxon>
        <taxon>Dikarya</taxon>
        <taxon>Ascomycota</taxon>
        <taxon>Pezizomycotina</taxon>
        <taxon>Eurotiomycetes</taxon>
        <taxon>Eurotiomycetidae</taxon>
        <taxon>Eurotiales</taxon>
        <taxon>Trichocomaceae</taxon>
        <taxon>Talaromyces</taxon>
        <taxon>Talaromyces sect. Talaromyces</taxon>
    </lineage>
</organism>
<keyword evidence="2" id="KW-0560">Oxidoreductase</keyword>
<evidence type="ECO:0000256" key="2">
    <source>
        <dbReference type="ARBA" id="ARBA00023002"/>
    </source>
</evidence>
<dbReference type="Pfam" id="PF00106">
    <property type="entry name" value="adh_short"/>
    <property type="match status" value="1"/>
</dbReference>
<dbReference type="PANTHER" id="PTHR43157">
    <property type="entry name" value="PHOSPHATIDYLINOSITOL-GLYCAN BIOSYNTHESIS CLASS F PROTEIN-RELATED"/>
    <property type="match status" value="1"/>
</dbReference>
<dbReference type="PANTHER" id="PTHR43157:SF31">
    <property type="entry name" value="PHOSPHATIDYLINOSITOL-GLYCAN BIOSYNTHESIS CLASS F PROTEIN"/>
    <property type="match status" value="1"/>
</dbReference>
<comment type="caution">
    <text evidence="3">The sequence shown here is derived from an EMBL/GenBank/DDBJ whole genome shotgun (WGS) entry which is preliminary data.</text>
</comment>
<keyword evidence="4" id="KW-1185">Reference proteome</keyword>
<dbReference type="GO" id="GO:0016491">
    <property type="term" value="F:oxidoreductase activity"/>
    <property type="evidence" value="ECO:0007669"/>
    <property type="project" value="UniProtKB-KW"/>
</dbReference>
<protein>
    <submittedName>
        <fullName evidence="3">Uncharacterized protein</fullName>
    </submittedName>
</protein>
<name>A0A364KSJ3_TALAM</name>
<sequence length="350" mass="38686">MAKTQQPEFPIQINLGAALGTFFKSQLFVTPPYPEASFTGKTVIVTGANSGLGLEAARHFYRLNATKVILAVRTVSKGEAAKEDILTSVKTRNDTNAIEVWSLDQAKTSSTLAFSERAHTELSRVDAAVLNAGINTKNFKLVEGYEHVTQVNVLSTFMLALALLPKLLDTKTRFLESTPHLTIVSSEAHHLTKFEEINAPNLYEKLNEEQSYAQQPRYQVSKLLEILLTRELVARLKANPKFDTNPVIINLVNPGLCLSSLTRDDVKPSLFFRIANKLIARTTEQGGRCLVLAASAPEDSHGEFQSDGKNQDVEAWIYKDLGEKVQKKVWEQTVPILEARKPGLLSAVGL</sequence>
<dbReference type="InterPro" id="IPR002347">
    <property type="entry name" value="SDR_fam"/>
</dbReference>
<dbReference type="RefSeq" id="XP_040731032.1">
    <property type="nucleotide sequence ID" value="XM_040874683.1"/>
</dbReference>
<gene>
    <name evidence="3" type="ORF">BHQ10_002527</name>
</gene>
<dbReference type="SUPFAM" id="SSF51735">
    <property type="entry name" value="NAD(P)-binding Rossmann-fold domains"/>
    <property type="match status" value="1"/>
</dbReference>
<dbReference type="Gene3D" id="3.40.50.720">
    <property type="entry name" value="NAD(P)-binding Rossmann-like Domain"/>
    <property type="match status" value="1"/>
</dbReference>